<dbReference type="InterPro" id="IPR007718">
    <property type="entry name" value="Srp40_C"/>
</dbReference>
<comment type="caution">
    <text evidence="3">The sequence shown here is derived from an EMBL/GenBank/DDBJ whole genome shotgun (WGS) entry which is preliminary data.</text>
</comment>
<feature type="domain" description="Srp40 C-terminal" evidence="2">
    <location>
        <begin position="204"/>
        <end position="277"/>
    </location>
</feature>
<keyword evidence="4" id="KW-1185">Reference proteome</keyword>
<accession>A0ABQ7J893</accession>
<dbReference type="InterPro" id="IPR039191">
    <property type="entry name" value="Nopp140-like"/>
</dbReference>
<protein>
    <submittedName>
        <fullName evidence="3">SRP40, C-terminal domain-containing protein</fullName>
    </submittedName>
</protein>
<dbReference type="Proteomes" id="UP000823046">
    <property type="component" value="Unassembled WGS sequence"/>
</dbReference>
<feature type="compositionally biased region" description="Polar residues" evidence="1">
    <location>
        <begin position="147"/>
        <end position="159"/>
    </location>
</feature>
<dbReference type="PROSITE" id="PS50896">
    <property type="entry name" value="LISH"/>
    <property type="match status" value="1"/>
</dbReference>
<evidence type="ECO:0000313" key="4">
    <source>
        <dbReference type="Proteomes" id="UP000823046"/>
    </source>
</evidence>
<dbReference type="PANTHER" id="PTHR23216">
    <property type="entry name" value="NUCLEOLAR AND COILED-BODY PHOSPHOPROTEIN 1"/>
    <property type="match status" value="1"/>
</dbReference>
<sequence length="280" mass="31545">MDSSAFFHRLLYHYFLSRNFLKTARFLQKECDLNDEVIKTVNQHEKKEILSLVRKHFLPALIKKTTEDSLISEFIEEKCETKKKKKNSSVSALAKEEECKSSVGAISSSAVSTILSQDISFIPKSRKNLQDKSSKKRKRPIEVMPVSNENSICPPSSSQLKGIFEPVKDMESAAGREPPESSEVKTSVPSTYTRAKKAFRANAPFKRINNSYAIAVTNEELKDNSFWNKKSDDFATKAATDLGGVRGKEFRQMKAKKKKANWTGMGEVPMGINSVQFDSD</sequence>
<organism evidence="3 4">
    <name type="scientific">Cardiosporidium cionae</name>
    <dbReference type="NCBI Taxonomy" id="476202"/>
    <lineage>
        <taxon>Eukaryota</taxon>
        <taxon>Sar</taxon>
        <taxon>Alveolata</taxon>
        <taxon>Apicomplexa</taxon>
        <taxon>Aconoidasida</taxon>
        <taxon>Nephromycida</taxon>
        <taxon>Cardiosporidium</taxon>
    </lineage>
</organism>
<evidence type="ECO:0000256" key="1">
    <source>
        <dbReference type="SAM" id="MobiDB-lite"/>
    </source>
</evidence>
<evidence type="ECO:0000259" key="2">
    <source>
        <dbReference type="Pfam" id="PF05022"/>
    </source>
</evidence>
<feature type="region of interest" description="Disordered" evidence="1">
    <location>
        <begin position="126"/>
        <end position="159"/>
    </location>
</feature>
<evidence type="ECO:0000313" key="3">
    <source>
        <dbReference type="EMBL" id="KAF8820197.1"/>
    </source>
</evidence>
<gene>
    <name evidence="3" type="ORF">IE077_003448</name>
</gene>
<name>A0ABQ7J893_9APIC</name>
<dbReference type="EMBL" id="JADAQX010000450">
    <property type="protein sequence ID" value="KAF8820197.1"/>
    <property type="molecule type" value="Genomic_DNA"/>
</dbReference>
<proteinExistence type="predicted"/>
<feature type="region of interest" description="Disordered" evidence="1">
    <location>
        <begin position="170"/>
        <end position="189"/>
    </location>
</feature>
<dbReference type="InterPro" id="IPR006594">
    <property type="entry name" value="LisH"/>
</dbReference>
<dbReference type="PANTHER" id="PTHR23216:SF1">
    <property type="entry name" value="NUCLEOLAR AND COILED-BODY PHOSPHOPROTEIN 1"/>
    <property type="match status" value="1"/>
</dbReference>
<dbReference type="Pfam" id="PF05022">
    <property type="entry name" value="SRP40_C"/>
    <property type="match status" value="1"/>
</dbReference>
<reference evidence="3 4" key="1">
    <citation type="journal article" date="2020" name="bioRxiv">
        <title>Metabolic contributions of an alphaproteobacterial endosymbiont in the apicomplexan Cardiosporidium cionae.</title>
        <authorList>
            <person name="Hunter E.S."/>
            <person name="Paight C.J."/>
            <person name="Lane C.E."/>
        </authorList>
    </citation>
    <scope>NUCLEOTIDE SEQUENCE [LARGE SCALE GENOMIC DNA]</scope>
    <source>
        <strain evidence="3">ESH_2018</strain>
    </source>
</reference>